<gene>
    <name evidence="7" type="ORF">DIZ78_15570</name>
</gene>
<comment type="caution">
    <text evidence="7">The sequence shown here is derived from an EMBL/GenBank/DDBJ whole genome shotgun (WGS) entry which is preliminary data.</text>
</comment>
<evidence type="ECO:0000256" key="1">
    <source>
        <dbReference type="ARBA" id="ARBA00000085"/>
    </source>
</evidence>
<dbReference type="Gene3D" id="3.30.565.10">
    <property type="entry name" value="Histidine kinase-like ATPase, C-terminal domain"/>
    <property type="match status" value="1"/>
</dbReference>
<keyword evidence="8" id="KW-1185">Reference proteome</keyword>
<dbReference type="PANTHER" id="PTHR43065:SF47">
    <property type="match status" value="1"/>
</dbReference>
<name>A0A370DBB1_9GAMM</name>
<dbReference type="CDD" id="cd00130">
    <property type="entry name" value="PAS"/>
    <property type="match status" value="1"/>
</dbReference>
<dbReference type="SMART" id="SM00387">
    <property type="entry name" value="HATPase_c"/>
    <property type="match status" value="1"/>
</dbReference>
<dbReference type="EMBL" id="QFXE01000021">
    <property type="protein sequence ID" value="RDH81870.1"/>
    <property type="molecule type" value="Genomic_DNA"/>
</dbReference>
<dbReference type="PROSITE" id="PS50109">
    <property type="entry name" value="HIS_KIN"/>
    <property type="match status" value="1"/>
</dbReference>
<proteinExistence type="predicted"/>
<dbReference type="AlphaFoldDB" id="A0A370DBB1"/>
<keyword evidence="4" id="KW-1133">Transmembrane helix</keyword>
<dbReference type="PROSITE" id="PS50112">
    <property type="entry name" value="PAS"/>
    <property type="match status" value="1"/>
</dbReference>
<dbReference type="Pfam" id="PF11845">
    <property type="entry name" value="Tll0287-like"/>
    <property type="match status" value="1"/>
</dbReference>
<dbReference type="PANTHER" id="PTHR43065">
    <property type="entry name" value="SENSOR HISTIDINE KINASE"/>
    <property type="match status" value="1"/>
</dbReference>
<protein>
    <recommendedName>
        <fullName evidence="2">histidine kinase</fullName>
        <ecNumber evidence="2">2.7.13.3</ecNumber>
    </recommendedName>
</protein>
<dbReference type="PRINTS" id="PR00344">
    <property type="entry name" value="BCTRLSENSOR"/>
</dbReference>
<dbReference type="Gene3D" id="1.10.287.130">
    <property type="match status" value="1"/>
</dbReference>
<dbReference type="InterPro" id="IPR036890">
    <property type="entry name" value="HATPase_C_sf"/>
</dbReference>
<dbReference type="InterPro" id="IPR000014">
    <property type="entry name" value="PAS"/>
</dbReference>
<comment type="catalytic activity">
    <reaction evidence="1">
        <text>ATP + protein L-histidine = ADP + protein N-phospho-L-histidine.</text>
        <dbReference type="EC" id="2.7.13.3"/>
    </reaction>
</comment>
<keyword evidence="4" id="KW-0812">Transmembrane</keyword>
<evidence type="ECO:0000256" key="2">
    <source>
        <dbReference type="ARBA" id="ARBA00012438"/>
    </source>
</evidence>
<dbReference type="InterPro" id="IPR005467">
    <property type="entry name" value="His_kinase_dom"/>
</dbReference>
<organism evidence="7 8">
    <name type="scientific">endosymbiont of Escarpia spicata</name>
    <dbReference type="NCBI Taxonomy" id="2200908"/>
    <lineage>
        <taxon>Bacteria</taxon>
        <taxon>Pseudomonadati</taxon>
        <taxon>Pseudomonadota</taxon>
        <taxon>Gammaproteobacteria</taxon>
        <taxon>sulfur-oxidizing symbionts</taxon>
    </lineage>
</organism>
<dbReference type="Proteomes" id="UP000254771">
    <property type="component" value="Unassembled WGS sequence"/>
</dbReference>
<dbReference type="Pfam" id="PF02518">
    <property type="entry name" value="HATPase_c"/>
    <property type="match status" value="1"/>
</dbReference>
<dbReference type="SUPFAM" id="SSF55785">
    <property type="entry name" value="PYP-like sensor domain (PAS domain)"/>
    <property type="match status" value="1"/>
</dbReference>
<keyword evidence="3" id="KW-0597">Phosphoprotein</keyword>
<keyword evidence="4" id="KW-0472">Membrane</keyword>
<dbReference type="InterPro" id="IPR004358">
    <property type="entry name" value="Sig_transdc_His_kin-like_C"/>
</dbReference>
<feature type="domain" description="PAS" evidence="6">
    <location>
        <begin position="251"/>
        <end position="288"/>
    </location>
</feature>
<dbReference type="InterPro" id="IPR003661">
    <property type="entry name" value="HisK_dim/P_dom"/>
</dbReference>
<dbReference type="InterPro" id="IPR021796">
    <property type="entry name" value="Tll0287-like_dom"/>
</dbReference>
<feature type="domain" description="Histidine kinase" evidence="5">
    <location>
        <begin position="394"/>
        <end position="625"/>
    </location>
</feature>
<dbReference type="NCBIfam" id="TIGR00229">
    <property type="entry name" value="sensory_box"/>
    <property type="match status" value="1"/>
</dbReference>
<evidence type="ECO:0000256" key="4">
    <source>
        <dbReference type="SAM" id="Phobius"/>
    </source>
</evidence>
<sequence>MNIVAYRRFYWLFPLLLWGSLSILSALWNLSGLDGMAERLAYERAQSMFRLVQMTRLWNAKHGGVYVPVSESTPSNPYLEVPDRDVETLGGVKLTKLNPAYMTRQIADVARENSGILLHITSLKPINPNNVPDIWESQALNLFEKDVPEILEYIRQDSSRVYRYMGPLYTKKACMKCHEKQGYEVGDVRGGISVTLPADPILSAQSTARSQVIQIHLAAFILLTWTTLFLLSKLRQQWQLVNDTKEVLAGREHFLRSVTNAVGEGVVSMDRQGTVTFANPEALRILGWRDWKVNADESEETSEAAGFKTSIESVTQAALTAEAESGGVVRVNEAAFKHQEGHSIPVSYVSSPIFEGSEFSGTVTLFQDITLRKEMEKTLVRSETMSALCGMVAGIAHEVNTPIGVSVTSASYLENQTKELVQIVTDNKLSRSALDNYLDLCKESTAIILSNLQRAERMIKSFKQIAADQASEQKSRFNLNTYISDVILTLRPELKKTQLNIEIECPDDIELESYPGALSQVITNLIMNSMVHGFSQNSAGNLRFEVMDEDKIVRINYKDDGKGIAPEHLEDVFAPFFTTRRGKGSSGLGLHISHNLIYTVLKGTISVSSKLNEGVQFVLNIPKSPE</sequence>
<dbReference type="InterPro" id="IPR003594">
    <property type="entry name" value="HATPase_dom"/>
</dbReference>
<evidence type="ECO:0000259" key="5">
    <source>
        <dbReference type="PROSITE" id="PS50109"/>
    </source>
</evidence>
<dbReference type="Pfam" id="PF13188">
    <property type="entry name" value="PAS_8"/>
    <property type="match status" value="1"/>
</dbReference>
<evidence type="ECO:0000256" key="3">
    <source>
        <dbReference type="ARBA" id="ARBA00022553"/>
    </source>
</evidence>
<dbReference type="GO" id="GO:0000155">
    <property type="term" value="F:phosphorelay sensor kinase activity"/>
    <property type="evidence" value="ECO:0007669"/>
    <property type="project" value="InterPro"/>
</dbReference>
<dbReference type="EC" id="2.7.13.3" evidence="2"/>
<evidence type="ECO:0000313" key="8">
    <source>
        <dbReference type="Proteomes" id="UP000254771"/>
    </source>
</evidence>
<dbReference type="SUPFAM" id="SSF55874">
    <property type="entry name" value="ATPase domain of HSP90 chaperone/DNA topoisomerase II/histidine kinase"/>
    <property type="match status" value="1"/>
</dbReference>
<dbReference type="InterPro" id="IPR035965">
    <property type="entry name" value="PAS-like_dom_sf"/>
</dbReference>
<evidence type="ECO:0000313" key="7">
    <source>
        <dbReference type="EMBL" id="RDH81870.1"/>
    </source>
</evidence>
<dbReference type="CDD" id="cd00082">
    <property type="entry name" value="HisKA"/>
    <property type="match status" value="1"/>
</dbReference>
<accession>A0A370DBB1</accession>
<feature type="transmembrane region" description="Helical" evidence="4">
    <location>
        <begin position="9"/>
        <end position="30"/>
    </location>
</feature>
<reference evidence="7 8" key="1">
    <citation type="journal article" date="2018" name="ISME J.">
        <title>Endosymbiont genomes yield clues of tubeworm success.</title>
        <authorList>
            <person name="Li Y."/>
            <person name="Liles M.R."/>
            <person name="Halanych K.M."/>
        </authorList>
    </citation>
    <scope>NUCLEOTIDE SEQUENCE [LARGE SCALE GENOMIC DNA]</scope>
    <source>
        <strain evidence="7">A1462</strain>
    </source>
</reference>
<evidence type="ECO:0000259" key="6">
    <source>
        <dbReference type="PROSITE" id="PS50112"/>
    </source>
</evidence>
<dbReference type="Gene3D" id="3.30.450.20">
    <property type="entry name" value="PAS domain"/>
    <property type="match status" value="1"/>
</dbReference>